<dbReference type="Pfam" id="PF17820">
    <property type="entry name" value="PDZ_6"/>
    <property type="match status" value="1"/>
</dbReference>
<feature type="region of interest" description="Disordered" evidence="6">
    <location>
        <begin position="1"/>
        <end position="24"/>
    </location>
</feature>
<comment type="similarity">
    <text evidence="1 5">Belongs to the peptidase S41A family.</text>
</comment>
<dbReference type="CDD" id="cd07560">
    <property type="entry name" value="Peptidase_S41_CPP"/>
    <property type="match status" value="1"/>
</dbReference>
<feature type="domain" description="PDZ" evidence="8">
    <location>
        <begin position="159"/>
        <end position="243"/>
    </location>
</feature>
<dbReference type="InterPro" id="IPR036034">
    <property type="entry name" value="PDZ_sf"/>
</dbReference>
<evidence type="ECO:0000256" key="7">
    <source>
        <dbReference type="SAM" id="Phobius"/>
    </source>
</evidence>
<dbReference type="InterPro" id="IPR055210">
    <property type="entry name" value="CtpA/B_N"/>
</dbReference>
<keyword evidence="3 5" id="KW-0378">Hydrolase</keyword>
<evidence type="ECO:0000256" key="3">
    <source>
        <dbReference type="ARBA" id="ARBA00022801"/>
    </source>
</evidence>
<keyword evidence="4 5" id="KW-0720">Serine protease</keyword>
<dbReference type="InterPro" id="IPR001478">
    <property type="entry name" value="PDZ"/>
</dbReference>
<dbReference type="CDD" id="cd06782">
    <property type="entry name" value="cpPDZ_CPP-like"/>
    <property type="match status" value="1"/>
</dbReference>
<keyword evidence="7" id="KW-1133">Transmembrane helix</keyword>
<sequence>MEDNKFEDHDLYQSDHDTDGTVPPETGRKFSWGTFFLGVIAGAFISTCVFGVSYALVRNNPSTITIGTLEQANNNRSSSKTDSNEDESASEDGAFQEDDHESVVNDDTMAKLQLLEQTIDTYYIDSENVSTKTLEDGMYEGMLDSLGDVYSVYYTEEELNALMEDTNGIYYGIGAYISTDATTGLPVIAGVMDGSPAQEAGLKDGDICYKVDGELTESMELEEFISKVKGEEHTTVVLTVVRQGESDYLDIEVERRQIETPTVNYEMKDGNIGYIQIKEFDSVTSDQFAEALATLKGQGMKGLVIDLRSNPGGNLDTVCEIANMLLPKGTIVYTVDKDGNRVDYDCDGENEIDVPMAVLVNEYSASASEILAGAIKDYEKGVLVGTTTFGKGIVQRIIPFSDGTAVKLTVSKYYTPNGINIHGTGIDPDVVIEFDAEAAEKGIDNQLDKALELLK</sequence>
<evidence type="ECO:0000256" key="4">
    <source>
        <dbReference type="ARBA" id="ARBA00022825"/>
    </source>
</evidence>
<dbReference type="Gene3D" id="3.90.226.10">
    <property type="entry name" value="2-enoyl-CoA Hydratase, Chain A, domain 1"/>
    <property type="match status" value="1"/>
</dbReference>
<feature type="compositionally biased region" description="Acidic residues" evidence="6">
    <location>
        <begin position="84"/>
        <end position="100"/>
    </location>
</feature>
<organism evidence="9 10">
    <name type="scientific">Butyrivibrio fibrisolvens</name>
    <dbReference type="NCBI Taxonomy" id="831"/>
    <lineage>
        <taxon>Bacteria</taxon>
        <taxon>Bacillati</taxon>
        <taxon>Bacillota</taxon>
        <taxon>Clostridia</taxon>
        <taxon>Lachnospirales</taxon>
        <taxon>Lachnospiraceae</taxon>
        <taxon>Butyrivibrio</taxon>
    </lineage>
</organism>
<evidence type="ECO:0000313" key="9">
    <source>
        <dbReference type="EMBL" id="SER40020.1"/>
    </source>
</evidence>
<dbReference type="SUPFAM" id="SSF50156">
    <property type="entry name" value="PDZ domain-like"/>
    <property type="match status" value="1"/>
</dbReference>
<dbReference type="EMBL" id="FOGJ01000005">
    <property type="protein sequence ID" value="SER40020.1"/>
    <property type="molecule type" value="Genomic_DNA"/>
</dbReference>
<dbReference type="SMART" id="SM00245">
    <property type="entry name" value="TSPc"/>
    <property type="match status" value="1"/>
</dbReference>
<evidence type="ECO:0000259" key="8">
    <source>
        <dbReference type="PROSITE" id="PS50106"/>
    </source>
</evidence>
<evidence type="ECO:0000313" key="10">
    <source>
        <dbReference type="Proteomes" id="UP000182584"/>
    </source>
</evidence>
<dbReference type="InterPro" id="IPR029045">
    <property type="entry name" value="ClpP/crotonase-like_dom_sf"/>
</dbReference>
<dbReference type="eggNOG" id="COG0793">
    <property type="taxonomic scope" value="Bacteria"/>
</dbReference>
<dbReference type="GO" id="GO:0008236">
    <property type="term" value="F:serine-type peptidase activity"/>
    <property type="evidence" value="ECO:0007669"/>
    <property type="project" value="UniProtKB-KW"/>
</dbReference>
<dbReference type="Pfam" id="PF22694">
    <property type="entry name" value="CtpB_N-like"/>
    <property type="match status" value="1"/>
</dbReference>
<dbReference type="PANTHER" id="PTHR32060:SF30">
    <property type="entry name" value="CARBOXY-TERMINAL PROCESSING PROTEASE CTPA"/>
    <property type="match status" value="1"/>
</dbReference>
<keyword evidence="2 5" id="KW-0645">Protease</keyword>
<dbReference type="Pfam" id="PF03572">
    <property type="entry name" value="Peptidase_S41"/>
    <property type="match status" value="1"/>
</dbReference>
<gene>
    <name evidence="9" type="ORF">SAMN04487884_10541</name>
</gene>
<keyword evidence="7" id="KW-0472">Membrane</keyword>
<accession>A0A1H9NVP8</accession>
<dbReference type="Proteomes" id="UP000182584">
    <property type="component" value="Unassembled WGS sequence"/>
</dbReference>
<feature type="region of interest" description="Disordered" evidence="6">
    <location>
        <begin position="68"/>
        <end position="102"/>
    </location>
</feature>
<feature type="compositionally biased region" description="Polar residues" evidence="6">
    <location>
        <begin position="68"/>
        <end position="81"/>
    </location>
</feature>
<evidence type="ECO:0000256" key="5">
    <source>
        <dbReference type="RuleBase" id="RU004404"/>
    </source>
</evidence>
<evidence type="ECO:0000256" key="1">
    <source>
        <dbReference type="ARBA" id="ARBA00009179"/>
    </source>
</evidence>
<dbReference type="GO" id="GO:0004175">
    <property type="term" value="F:endopeptidase activity"/>
    <property type="evidence" value="ECO:0007669"/>
    <property type="project" value="TreeGrafter"/>
</dbReference>
<name>A0A1H9NVP8_BUTFI</name>
<dbReference type="NCBIfam" id="TIGR00225">
    <property type="entry name" value="prc"/>
    <property type="match status" value="1"/>
</dbReference>
<dbReference type="AlphaFoldDB" id="A0A1H9NVP8"/>
<evidence type="ECO:0000256" key="2">
    <source>
        <dbReference type="ARBA" id="ARBA00022670"/>
    </source>
</evidence>
<keyword evidence="7" id="KW-0812">Transmembrane</keyword>
<dbReference type="SMART" id="SM00228">
    <property type="entry name" value="PDZ"/>
    <property type="match status" value="1"/>
</dbReference>
<dbReference type="Gene3D" id="2.30.42.10">
    <property type="match status" value="1"/>
</dbReference>
<dbReference type="InterPro" id="IPR004447">
    <property type="entry name" value="Peptidase_S41A"/>
</dbReference>
<dbReference type="PANTHER" id="PTHR32060">
    <property type="entry name" value="TAIL-SPECIFIC PROTEASE"/>
    <property type="match status" value="1"/>
</dbReference>
<evidence type="ECO:0000256" key="6">
    <source>
        <dbReference type="SAM" id="MobiDB-lite"/>
    </source>
</evidence>
<dbReference type="RefSeq" id="WP_081356964.1">
    <property type="nucleotide sequence ID" value="NZ_FOGJ01000005.1"/>
</dbReference>
<dbReference type="GO" id="GO:0007165">
    <property type="term" value="P:signal transduction"/>
    <property type="evidence" value="ECO:0007669"/>
    <property type="project" value="TreeGrafter"/>
</dbReference>
<dbReference type="PROSITE" id="PS50106">
    <property type="entry name" value="PDZ"/>
    <property type="match status" value="1"/>
</dbReference>
<dbReference type="InterPro" id="IPR005151">
    <property type="entry name" value="Tail-specific_protease"/>
</dbReference>
<proteinExistence type="inferred from homology"/>
<feature type="compositionally biased region" description="Basic and acidic residues" evidence="6">
    <location>
        <begin position="1"/>
        <end position="19"/>
    </location>
</feature>
<dbReference type="GO" id="GO:0006508">
    <property type="term" value="P:proteolysis"/>
    <property type="evidence" value="ECO:0007669"/>
    <property type="project" value="UniProtKB-KW"/>
</dbReference>
<dbReference type="InterPro" id="IPR041489">
    <property type="entry name" value="PDZ_6"/>
</dbReference>
<dbReference type="SUPFAM" id="SSF52096">
    <property type="entry name" value="ClpP/crotonase"/>
    <property type="match status" value="1"/>
</dbReference>
<feature type="transmembrane region" description="Helical" evidence="7">
    <location>
        <begin position="35"/>
        <end position="57"/>
    </location>
</feature>
<dbReference type="GO" id="GO:0030288">
    <property type="term" value="C:outer membrane-bounded periplasmic space"/>
    <property type="evidence" value="ECO:0007669"/>
    <property type="project" value="TreeGrafter"/>
</dbReference>
<reference evidence="9 10" key="1">
    <citation type="submission" date="2016-10" db="EMBL/GenBank/DDBJ databases">
        <authorList>
            <person name="de Groot N.N."/>
        </authorList>
    </citation>
    <scope>NUCLEOTIDE SEQUENCE [LARGE SCALE GENOMIC DNA]</scope>
    <source>
        <strain evidence="9 10">AR40</strain>
    </source>
</reference>
<protein>
    <submittedName>
        <fullName evidence="9">Carboxyl-terminal processing protease</fullName>
    </submittedName>
</protein>
<dbReference type="Gene3D" id="3.30.750.44">
    <property type="match status" value="1"/>
</dbReference>